<dbReference type="AlphaFoldDB" id="A0A097KGL8"/>
<dbReference type="KEGG" id="cmg:NC81_00670"/>
<sequence>MRLLIIVRSVLFKPSFERKQHLISTSIFSASIFSQLSLTHSSLQKPFPPHNTSSTSFYTKKFAHFFSFSYFIYHSCCRTPLSFFYELNWKKHF</sequence>
<evidence type="ECO:0000313" key="1">
    <source>
        <dbReference type="EMBL" id="AJR10990.1"/>
    </source>
</evidence>
<gene>
    <name evidence="1" type="ORF">BD36_00705</name>
</gene>
<protein>
    <submittedName>
        <fullName evidence="1">Uncharacterized protein</fullName>
    </submittedName>
</protein>
<proteinExistence type="predicted"/>
<dbReference type="EMBL" id="CP007217">
    <property type="protein sequence ID" value="AJR10990.1"/>
    <property type="molecule type" value="Genomic_DNA"/>
</dbReference>
<dbReference type="Proteomes" id="UP000260363">
    <property type="component" value="Chromosome"/>
</dbReference>
<evidence type="ECO:0000313" key="2">
    <source>
        <dbReference type="Proteomes" id="UP000260363"/>
    </source>
</evidence>
<organism evidence="1 2">
    <name type="scientific">Chlamydia muridarum</name>
    <dbReference type="NCBI Taxonomy" id="83560"/>
    <lineage>
        <taxon>Bacteria</taxon>
        <taxon>Pseudomonadati</taxon>
        <taxon>Chlamydiota</taxon>
        <taxon>Chlamydiia</taxon>
        <taxon>Chlamydiales</taxon>
        <taxon>Chlamydiaceae</taxon>
        <taxon>Chlamydia/Chlamydophila group</taxon>
        <taxon>Chlamydia</taxon>
    </lineage>
</organism>
<reference evidence="1 2" key="1">
    <citation type="submission" date="2014-02" db="EMBL/GenBank/DDBJ databases">
        <authorList>
            <person name="Chen C."/>
            <person name="Conrad T.A."/>
            <person name="Zhou Z."/>
            <person name="Lai Z."/>
            <person name="Zhong G."/>
        </authorList>
    </citation>
    <scope>NUCLEOTIDE SEQUENCE [LARGE SCALE GENOMIC DNA]</scope>
    <source>
        <strain evidence="1 2">Nigg3-28</strain>
    </source>
</reference>
<accession>A0A097KGL8</accession>
<name>A0A097KGL8_CHLMR</name>
<dbReference type="KEGG" id="cmm:NC80_00655"/>
<dbReference type="STRING" id="83560.NC80_00655"/>
<dbReference type="KEGG" id="cmx:DNC_00670"/>